<name>S8DGP1_9LAMI</name>
<protein>
    <submittedName>
        <fullName evidence="1">Uncharacterized protein</fullName>
    </submittedName>
</protein>
<dbReference type="EMBL" id="AUSU01006483">
    <property type="protein sequence ID" value="EPS61963.1"/>
    <property type="molecule type" value="Genomic_DNA"/>
</dbReference>
<evidence type="ECO:0000313" key="2">
    <source>
        <dbReference type="Proteomes" id="UP000015453"/>
    </source>
</evidence>
<keyword evidence="2" id="KW-1185">Reference proteome</keyword>
<gene>
    <name evidence="1" type="ORF">M569_12830</name>
</gene>
<sequence length="89" mass="10124">MDFLLNVAEGGANMTVTVPEIVEGIQRLMERDSEMRANAKAMKDKMRFAVSNRDTLGPFIKSLTVLRTTYPNRVVEIKNRAVLNMVRRP</sequence>
<accession>S8DGP1</accession>
<dbReference type="AlphaFoldDB" id="S8DGP1"/>
<comment type="caution">
    <text evidence="1">The sequence shown here is derived from an EMBL/GenBank/DDBJ whole genome shotgun (WGS) entry which is preliminary data.</text>
</comment>
<evidence type="ECO:0000313" key="1">
    <source>
        <dbReference type="EMBL" id="EPS61963.1"/>
    </source>
</evidence>
<reference evidence="1 2" key="1">
    <citation type="journal article" date="2013" name="BMC Genomics">
        <title>The miniature genome of a carnivorous plant Genlisea aurea contains a low number of genes and short non-coding sequences.</title>
        <authorList>
            <person name="Leushkin E.V."/>
            <person name="Sutormin R.A."/>
            <person name="Nabieva E.R."/>
            <person name="Penin A.A."/>
            <person name="Kondrashov A.S."/>
            <person name="Logacheva M.D."/>
        </authorList>
    </citation>
    <scope>NUCLEOTIDE SEQUENCE [LARGE SCALE GENOMIC DNA]</scope>
</reference>
<proteinExistence type="predicted"/>
<organism evidence="1 2">
    <name type="scientific">Genlisea aurea</name>
    <dbReference type="NCBI Taxonomy" id="192259"/>
    <lineage>
        <taxon>Eukaryota</taxon>
        <taxon>Viridiplantae</taxon>
        <taxon>Streptophyta</taxon>
        <taxon>Embryophyta</taxon>
        <taxon>Tracheophyta</taxon>
        <taxon>Spermatophyta</taxon>
        <taxon>Magnoliopsida</taxon>
        <taxon>eudicotyledons</taxon>
        <taxon>Gunneridae</taxon>
        <taxon>Pentapetalae</taxon>
        <taxon>asterids</taxon>
        <taxon>lamiids</taxon>
        <taxon>Lamiales</taxon>
        <taxon>Lentibulariaceae</taxon>
        <taxon>Genlisea</taxon>
    </lineage>
</organism>
<dbReference type="Proteomes" id="UP000015453">
    <property type="component" value="Unassembled WGS sequence"/>
</dbReference>